<reference evidence="6 7" key="1">
    <citation type="submission" date="2018-11" db="EMBL/GenBank/DDBJ databases">
        <title>Paraburkholderia sp. DHOA04, isolated from soil.</title>
        <authorList>
            <person name="Gao Z.-H."/>
            <person name="Qiu L.-H."/>
            <person name="Fu J.-C."/>
        </authorList>
    </citation>
    <scope>NUCLEOTIDE SEQUENCE [LARGE SCALE GENOMIC DNA]</scope>
    <source>
        <strain evidence="6 7">DHOA04</strain>
    </source>
</reference>
<dbReference type="GO" id="GO:0000976">
    <property type="term" value="F:transcription cis-regulatory region binding"/>
    <property type="evidence" value="ECO:0007669"/>
    <property type="project" value="TreeGrafter"/>
</dbReference>
<comment type="caution">
    <text evidence="6">The sequence shown here is derived from an EMBL/GenBank/DDBJ whole genome shotgun (WGS) entry which is preliminary data.</text>
</comment>
<evidence type="ECO:0000313" key="7">
    <source>
        <dbReference type="Proteomes" id="UP000272778"/>
    </source>
</evidence>
<feature type="domain" description="HTH tetR-type" evidence="5">
    <location>
        <begin position="8"/>
        <end position="68"/>
    </location>
</feature>
<dbReference type="OrthoDB" id="5816932at2"/>
<dbReference type="PRINTS" id="PR00455">
    <property type="entry name" value="HTHTETR"/>
</dbReference>
<proteinExistence type="predicted"/>
<dbReference type="AlphaFoldDB" id="A0A3N6N2U2"/>
<dbReference type="PROSITE" id="PS50977">
    <property type="entry name" value="HTH_TETR_2"/>
    <property type="match status" value="1"/>
</dbReference>
<organism evidence="6 7">
    <name type="scientific">Paraburkholderia dinghuensis</name>
    <dbReference type="NCBI Taxonomy" id="2305225"/>
    <lineage>
        <taxon>Bacteria</taxon>
        <taxon>Pseudomonadati</taxon>
        <taxon>Pseudomonadota</taxon>
        <taxon>Betaproteobacteria</taxon>
        <taxon>Burkholderiales</taxon>
        <taxon>Burkholderiaceae</taxon>
        <taxon>Paraburkholderia</taxon>
    </lineage>
</organism>
<feature type="DNA-binding region" description="H-T-H motif" evidence="4">
    <location>
        <begin position="31"/>
        <end position="50"/>
    </location>
</feature>
<dbReference type="RefSeq" id="WP_124152037.1">
    <property type="nucleotide sequence ID" value="NZ_RQIS01000011.1"/>
</dbReference>
<evidence type="ECO:0000259" key="5">
    <source>
        <dbReference type="PROSITE" id="PS50977"/>
    </source>
</evidence>
<protein>
    <submittedName>
        <fullName evidence="6">TetR family transcriptional regulator</fullName>
    </submittedName>
</protein>
<keyword evidence="3" id="KW-0804">Transcription</keyword>
<evidence type="ECO:0000256" key="4">
    <source>
        <dbReference type="PROSITE-ProRule" id="PRU00335"/>
    </source>
</evidence>
<dbReference type="GO" id="GO:0003700">
    <property type="term" value="F:DNA-binding transcription factor activity"/>
    <property type="evidence" value="ECO:0007669"/>
    <property type="project" value="TreeGrafter"/>
</dbReference>
<dbReference type="PANTHER" id="PTHR30055:SF240">
    <property type="entry name" value="HTH-TYPE TRANSCRIPTIONAL REGULATOR ACRR"/>
    <property type="match status" value="1"/>
</dbReference>
<dbReference type="Proteomes" id="UP000272778">
    <property type="component" value="Unassembled WGS sequence"/>
</dbReference>
<dbReference type="SUPFAM" id="SSF48498">
    <property type="entry name" value="Tetracyclin repressor-like, C-terminal domain"/>
    <property type="match status" value="1"/>
</dbReference>
<evidence type="ECO:0000256" key="3">
    <source>
        <dbReference type="ARBA" id="ARBA00023163"/>
    </source>
</evidence>
<evidence type="ECO:0000256" key="2">
    <source>
        <dbReference type="ARBA" id="ARBA00023125"/>
    </source>
</evidence>
<dbReference type="PANTHER" id="PTHR30055">
    <property type="entry name" value="HTH-TYPE TRANSCRIPTIONAL REGULATOR RUTR"/>
    <property type="match status" value="1"/>
</dbReference>
<keyword evidence="1" id="KW-0805">Transcription regulation</keyword>
<sequence>MNSKLQALATREKILDAAELVFSAHGTEHTTLENIARAAQVTRGAIYGHFENKTALLDALLKRAALPLDPFMVPVPENCESPLERLRQDLQTRLHAVLCEGTTRRLYRILIAGSMNNTITPAKTLNEAAQVAQACIAAALRAAQVVGEISKDVSSPREASMIHALLTGYSLRSLLYTAESRPRELAVDVVHHALHPLYSHYIAHRVQ</sequence>
<dbReference type="EMBL" id="RQIS01000011">
    <property type="protein sequence ID" value="RQH04901.1"/>
    <property type="molecule type" value="Genomic_DNA"/>
</dbReference>
<dbReference type="InterPro" id="IPR050109">
    <property type="entry name" value="HTH-type_TetR-like_transc_reg"/>
</dbReference>
<evidence type="ECO:0000256" key="1">
    <source>
        <dbReference type="ARBA" id="ARBA00023015"/>
    </source>
</evidence>
<accession>A0A3N6N2U2</accession>
<gene>
    <name evidence="6" type="ORF">D1Y85_15920</name>
</gene>
<dbReference type="InterPro" id="IPR001647">
    <property type="entry name" value="HTH_TetR"/>
</dbReference>
<dbReference type="InterPro" id="IPR036271">
    <property type="entry name" value="Tet_transcr_reg_TetR-rel_C_sf"/>
</dbReference>
<dbReference type="InterPro" id="IPR009057">
    <property type="entry name" value="Homeodomain-like_sf"/>
</dbReference>
<keyword evidence="2 4" id="KW-0238">DNA-binding</keyword>
<dbReference type="Gene3D" id="1.10.357.10">
    <property type="entry name" value="Tetracycline Repressor, domain 2"/>
    <property type="match status" value="1"/>
</dbReference>
<name>A0A3N6N2U2_9BURK</name>
<evidence type="ECO:0000313" key="6">
    <source>
        <dbReference type="EMBL" id="RQH04901.1"/>
    </source>
</evidence>
<dbReference type="Pfam" id="PF00440">
    <property type="entry name" value="TetR_N"/>
    <property type="match status" value="1"/>
</dbReference>
<keyword evidence="7" id="KW-1185">Reference proteome</keyword>
<dbReference type="SUPFAM" id="SSF46689">
    <property type="entry name" value="Homeodomain-like"/>
    <property type="match status" value="1"/>
</dbReference>